<dbReference type="GO" id="GO:0005737">
    <property type="term" value="C:cytoplasm"/>
    <property type="evidence" value="ECO:0007669"/>
    <property type="project" value="UniProtKB-SubCell"/>
</dbReference>
<dbReference type="GO" id="GO:0005634">
    <property type="term" value="C:nucleus"/>
    <property type="evidence" value="ECO:0007669"/>
    <property type="project" value="TreeGrafter"/>
</dbReference>
<dbReference type="InterPro" id="IPR024372">
    <property type="entry name" value="Ecm29_N"/>
</dbReference>
<dbReference type="RefSeq" id="XP_040728071.1">
    <property type="nucleotide sequence ID" value="XM_040866090.1"/>
</dbReference>
<dbReference type="STRING" id="56484.A0A1Y2FWM4"/>
<dbReference type="PANTHER" id="PTHR23346:SF19">
    <property type="entry name" value="PROTEASOME ADAPTER AND SCAFFOLD PROTEIN ECM29"/>
    <property type="match status" value="1"/>
</dbReference>
<comment type="caution">
    <text evidence="7">The sequence shown here is derived from an EMBL/GenBank/DDBJ whole genome shotgun (WGS) entry which is preliminary data.</text>
</comment>
<dbReference type="OMA" id="CRIKDIE"/>
<keyword evidence="8" id="KW-1185">Reference proteome</keyword>
<evidence type="ECO:0000259" key="6">
    <source>
        <dbReference type="Pfam" id="PF24492"/>
    </source>
</evidence>
<dbReference type="Pfam" id="PF13001">
    <property type="entry name" value="ECM29_N"/>
    <property type="match status" value="1"/>
</dbReference>
<comment type="subcellular location">
    <subcellularLocation>
        <location evidence="1">Cytoplasm</location>
    </subcellularLocation>
</comment>
<gene>
    <name evidence="7" type="ORF">BCR37DRAFT_1457</name>
</gene>
<dbReference type="GO" id="GO:0060090">
    <property type="term" value="F:molecular adaptor activity"/>
    <property type="evidence" value="ECO:0007669"/>
    <property type="project" value="InterPro"/>
</dbReference>
<organism evidence="7 8">
    <name type="scientific">Protomyces lactucae-debilis</name>
    <dbReference type="NCBI Taxonomy" id="2754530"/>
    <lineage>
        <taxon>Eukaryota</taxon>
        <taxon>Fungi</taxon>
        <taxon>Dikarya</taxon>
        <taxon>Ascomycota</taxon>
        <taxon>Taphrinomycotina</taxon>
        <taxon>Taphrinomycetes</taxon>
        <taxon>Taphrinales</taxon>
        <taxon>Protomycetaceae</taxon>
        <taxon>Protomyces</taxon>
    </lineage>
</organism>
<dbReference type="InterPro" id="IPR016024">
    <property type="entry name" value="ARM-type_fold"/>
</dbReference>
<evidence type="ECO:0000256" key="4">
    <source>
        <dbReference type="ARBA" id="ARBA00022942"/>
    </source>
</evidence>
<dbReference type="OrthoDB" id="16066at2759"/>
<dbReference type="GO" id="GO:0036503">
    <property type="term" value="P:ERAD pathway"/>
    <property type="evidence" value="ECO:0007669"/>
    <property type="project" value="TreeGrafter"/>
</dbReference>
<keyword evidence="3" id="KW-0677">Repeat</keyword>
<name>A0A1Y2FWM4_PROLT</name>
<accession>A0A1Y2FWM4</accession>
<feature type="domain" description="Proteasome adapter and scaffold protein ECM29 HEAT-repeat" evidence="6">
    <location>
        <begin position="1289"/>
        <end position="1450"/>
    </location>
</feature>
<sequence length="1826" mass="200372">MSDAELKLLNGVELRFALANTDAKLQKLLSIYLCPVLLKLDSNHVDVRSKVHQIIAMLDGRLRESQNISLPFDALLAQYKNNALSSSLKGVTLALLKTAQERSQVTSSTLSQLFDGIHSAEQDQQQVLFQLVFRILKDIRVPSSPNEVKAFVGEHAITDVNDQICASKVFCKLMLLHLGAFAIRRAAQFDAARPPSLPSAPAETAIRVRAALIALGSADGTASPLQGISQSDADFLAPQGAKTFTVATLNQTKLGVLQFLSVDVMPARLRFPVALLGSFDLDPKVQQLATDIIRRKCDVDWEDAALVEFVYDMLSWGQSRSGQDETMTGTDLCQIKRPLSTPIRIKLLQLLSKSKVAVASSDQALAVMLDGFQAKQAKLTQATVGFVHWFARTAELDGLQQLTRPILIHLTNHLNTTEESESSRGFAYIAVGLLASRDVQFTQQNPDLIGHLFASLGRAKPDVRLAIEEALSSCINTFRFASSDALYELRKILLNVVVNAPPHTHATAVRFALNSFSFSDVGARFICLLAARNGSKPEIQQEARRGLDPHQFRLFNRMNDLSLLPSKEQQEADQHRYDLPNFADLVTWPVQNLVHGEILDLSTLEELSQDVAESYISFTRRILVFELLQKEQALAIDENWATKIDNAIENDVEARSIISSALKCCGSDMSASLARFEKLVVHFCLQGSKAAVSTALELLVLGSNIKEPLGQELAAIRDLSLGAASELQSQYCKMRALISVELGDTEIHAEITRALEILQKPSESFSKRYGTLMFLPFFTLRLKLAGKSLVSTEVVSLIQESMISGLDERDSRLCEASLDGLAQLALLGLPAKVDLTILQKLIGKSTDPRIKEAAVVALGFISLGFKESDKELKDLIKFLLAQQDSNAIDLYIATGEALAIAFGGFDTSIVRIKLALYPEATVPSIGRDALFAEALDEILSVHIRSPKKLCRKAACLWLLTLVQVLKHSSVFEARLKPIHKAFMSLMADQDEFVTESASQGIQLVYKQSDQSTKDELVSSLMGTFASDSAAKAAAGNIGMSSESELFAPGTLSVGDNNNVSTYKDICDLAVDMGNNELVYQFMSLASSASIWSTRRGSALGLSSILASSGGSSILANNPALLKRLVPRLYRYKHDPSKTVAKTMNDIFAQICPDEKVALKEQFDEIMRELLKGLTDRAWRTREASCNALVGLLLGRNMNDLEQYTEQLWQTSFRVLDDVKESVRVAALGLCKSLTKLVLKGVSGDGSSGKTMLDAALPIFLRNLKSPSLEVSSFSLETLLKLVKASGRAIQPYLATLVEEFMLLTTNMEPEMLNYLSFHAAKYNVTQSQLDEARLASMRSNPIMSALEDCVDQLSEESAPETISRLCSIIRQTNGLPTKAACARFIISSCSRKPHLMKREADALIQALSGSLNDASETTRTAYAASVGYLARLCDPNKLLKLVAFLSKSFFKASEQDLTDALPLVLSAVSQNALDRFQSLATSLVPIVFLGLHEQDERIKGLFKSSWERCTTSKAAAVRLYLPEILVLCETHLVSPVWRVKQLAARALADAANDANLADVDFERIFTLVVQALTGRSWNGKEQVLQALVALTKGRAETLSNEKLELTNAALLKEFRRTSADYKRHALSAMAIYLKAMPRANIFDEVAATVVPFLMQTSGKDADGDDEMVDLDDVNEKDKGPLRLVVVQSCIACLLGAVRPGTASQVEQLEVCANVLEHVFKQNYPWNVTLQIPESITDLYKKIQGQSTIQLEEVGFRLWNIVAEVAVDQSYMTLRENAVKCAGVMLSTASNERNDGLRSHILAQAAKLKAQETNPAIQTAWATLQSE</sequence>
<dbReference type="GeneID" id="63782689"/>
<dbReference type="Gene3D" id="1.25.10.10">
    <property type="entry name" value="Leucine-rich Repeat Variant"/>
    <property type="match status" value="4"/>
</dbReference>
<dbReference type="GO" id="GO:0000502">
    <property type="term" value="C:proteasome complex"/>
    <property type="evidence" value="ECO:0007669"/>
    <property type="project" value="UniProtKB-KW"/>
</dbReference>
<dbReference type="Pfam" id="PF23731">
    <property type="entry name" value="ARM_ECM29_C"/>
    <property type="match status" value="1"/>
</dbReference>
<evidence type="ECO:0000256" key="3">
    <source>
        <dbReference type="ARBA" id="ARBA00022737"/>
    </source>
</evidence>
<dbReference type="InterPro" id="IPR055443">
    <property type="entry name" value="HEAT_ECM29"/>
</dbReference>
<feature type="domain" description="Proteasome component Ecm29 N-terminal" evidence="5">
    <location>
        <begin position="9"/>
        <end position="530"/>
    </location>
</feature>
<evidence type="ECO:0000313" key="7">
    <source>
        <dbReference type="EMBL" id="ORY87576.1"/>
    </source>
</evidence>
<protein>
    <submittedName>
        <fullName evidence="7">Proteasome stabiliser-domain-containing protein</fullName>
    </submittedName>
</protein>
<dbReference type="InterPro" id="IPR011989">
    <property type="entry name" value="ARM-like"/>
</dbReference>
<keyword evidence="2" id="KW-0963">Cytoplasm</keyword>
<dbReference type="GO" id="GO:0043248">
    <property type="term" value="P:proteasome assembly"/>
    <property type="evidence" value="ECO:0007669"/>
    <property type="project" value="InterPro"/>
</dbReference>
<dbReference type="Proteomes" id="UP000193685">
    <property type="component" value="Unassembled WGS sequence"/>
</dbReference>
<dbReference type="EMBL" id="MCFI01000001">
    <property type="protein sequence ID" value="ORY87576.1"/>
    <property type="molecule type" value="Genomic_DNA"/>
</dbReference>
<evidence type="ECO:0000259" key="5">
    <source>
        <dbReference type="Pfam" id="PF13001"/>
    </source>
</evidence>
<dbReference type="Pfam" id="PF24492">
    <property type="entry name" value="HEAT_ECM29"/>
    <property type="match status" value="1"/>
</dbReference>
<dbReference type="SUPFAM" id="SSF48371">
    <property type="entry name" value="ARM repeat"/>
    <property type="match status" value="3"/>
</dbReference>
<evidence type="ECO:0000256" key="2">
    <source>
        <dbReference type="ARBA" id="ARBA00022490"/>
    </source>
</evidence>
<proteinExistence type="predicted"/>
<evidence type="ECO:0000313" key="8">
    <source>
        <dbReference type="Proteomes" id="UP000193685"/>
    </source>
</evidence>
<dbReference type="PANTHER" id="PTHR23346">
    <property type="entry name" value="TRANSLATIONAL ACTIVATOR GCN1-RELATED"/>
    <property type="match status" value="1"/>
</dbReference>
<keyword evidence="4 7" id="KW-0647">Proteasome</keyword>
<evidence type="ECO:0000256" key="1">
    <source>
        <dbReference type="ARBA" id="ARBA00004496"/>
    </source>
</evidence>
<reference evidence="7 8" key="1">
    <citation type="submission" date="2016-07" db="EMBL/GenBank/DDBJ databases">
        <title>Pervasive Adenine N6-methylation of Active Genes in Fungi.</title>
        <authorList>
            <consortium name="DOE Joint Genome Institute"/>
            <person name="Mondo S.J."/>
            <person name="Dannebaum R.O."/>
            <person name="Kuo R.C."/>
            <person name="Labutti K."/>
            <person name="Haridas S."/>
            <person name="Kuo A."/>
            <person name="Salamov A."/>
            <person name="Ahrendt S.R."/>
            <person name="Lipzen A."/>
            <person name="Sullivan W."/>
            <person name="Andreopoulos W.B."/>
            <person name="Clum A."/>
            <person name="Lindquist E."/>
            <person name="Daum C."/>
            <person name="Ramamoorthy G.K."/>
            <person name="Gryganskyi A."/>
            <person name="Culley D."/>
            <person name="Magnuson J.K."/>
            <person name="James T.Y."/>
            <person name="O'Malley M.A."/>
            <person name="Stajich J.E."/>
            <person name="Spatafora J.W."/>
            <person name="Visel A."/>
            <person name="Grigoriev I.V."/>
        </authorList>
    </citation>
    <scope>NUCLEOTIDE SEQUENCE [LARGE SCALE GENOMIC DNA]</scope>
    <source>
        <strain evidence="7 8">12-1054</strain>
    </source>
</reference>